<evidence type="ECO:0000313" key="12">
    <source>
        <dbReference type="Proteomes" id="UP000433483"/>
    </source>
</evidence>
<reference evidence="11 12" key="1">
    <citation type="submission" date="2018-08" db="EMBL/GenBank/DDBJ databases">
        <title>Genomic investigation of the strawberry pathogen Phytophthora fragariae indicates pathogenicity is determined by transcriptional variation in three key races.</title>
        <authorList>
            <person name="Adams T.M."/>
            <person name="Armitage A.D."/>
            <person name="Sobczyk M.K."/>
            <person name="Bates H.J."/>
            <person name="Dunwell J.M."/>
            <person name="Nellist C.F."/>
            <person name="Harrison R.J."/>
        </authorList>
    </citation>
    <scope>NUCLEOTIDE SEQUENCE [LARGE SCALE GENOMIC DNA]</scope>
    <source>
        <strain evidence="10 13">A4</strain>
        <strain evidence="9 14">BC-1</strain>
        <strain evidence="8 18">BC-23</strain>
        <strain evidence="7 12">NOV-27</strain>
        <strain evidence="5 15">NOV-5</strain>
        <strain evidence="4 16">NOV-71</strain>
        <strain evidence="2 11">NOV-9</strain>
        <strain evidence="6 19">ONT-3</strain>
        <strain evidence="3 17">SCRP245</strain>
    </source>
</reference>
<evidence type="ECO:0000313" key="16">
    <source>
        <dbReference type="Proteomes" id="UP000441208"/>
    </source>
</evidence>
<organism evidence="5 15">
    <name type="scientific">Phytophthora fragariae</name>
    <dbReference type="NCBI Taxonomy" id="53985"/>
    <lineage>
        <taxon>Eukaryota</taxon>
        <taxon>Sar</taxon>
        <taxon>Stramenopiles</taxon>
        <taxon>Oomycota</taxon>
        <taxon>Peronosporomycetes</taxon>
        <taxon>Peronosporales</taxon>
        <taxon>Peronosporaceae</taxon>
        <taxon>Phytophthora</taxon>
    </lineage>
</organism>
<evidence type="ECO:0000313" key="2">
    <source>
        <dbReference type="EMBL" id="KAE8921231.1"/>
    </source>
</evidence>
<sequence>MPTKARKLATTKGWRSSEELVETGMENRPVPRLEETEGPRTTAGEDPGHSPEAQGAQTEGSETPGDVSPRREEVAAGASSHGRDAAADAPACGSGGGWVASVMTSRAP</sequence>
<dbReference type="EMBL" id="QXFX01003280">
    <property type="protein sequence ID" value="KAE9070021.1"/>
    <property type="molecule type" value="Genomic_DNA"/>
</dbReference>
<dbReference type="EMBL" id="QXFW01004355">
    <property type="protein sequence ID" value="KAE8966061.1"/>
    <property type="molecule type" value="Genomic_DNA"/>
</dbReference>
<evidence type="ECO:0000313" key="8">
    <source>
        <dbReference type="EMBL" id="KAE9166697.1"/>
    </source>
</evidence>
<protein>
    <submittedName>
        <fullName evidence="5">Uncharacterized protein</fullName>
    </submittedName>
</protein>
<dbReference type="EMBL" id="QXGD01004645">
    <property type="protein sequence ID" value="KAE9169505.1"/>
    <property type="molecule type" value="Genomic_DNA"/>
</dbReference>
<name>A0A6A3Q5B2_9STRA</name>
<evidence type="ECO:0000313" key="5">
    <source>
        <dbReference type="EMBL" id="KAE9068622.1"/>
    </source>
</evidence>
<dbReference type="EMBL" id="QXGE01005184">
    <property type="protein sequence ID" value="KAE9268254.1"/>
    <property type="molecule type" value="Genomic_DNA"/>
</dbReference>
<evidence type="ECO:0000313" key="14">
    <source>
        <dbReference type="Proteomes" id="UP000440367"/>
    </source>
</evidence>
<evidence type="ECO:0000313" key="13">
    <source>
        <dbReference type="Proteomes" id="UP000437068"/>
    </source>
</evidence>
<evidence type="ECO:0000313" key="3">
    <source>
        <dbReference type="EMBL" id="KAE8966061.1"/>
    </source>
</evidence>
<dbReference type="Proteomes" id="UP000437068">
    <property type="component" value="Unassembled WGS sequence"/>
</dbReference>
<dbReference type="OrthoDB" id="10279701at2759"/>
<evidence type="ECO:0000313" key="15">
    <source>
        <dbReference type="Proteomes" id="UP000440732"/>
    </source>
</evidence>
<evidence type="ECO:0000313" key="4">
    <source>
        <dbReference type="EMBL" id="KAE9062832.1"/>
    </source>
</evidence>
<dbReference type="Proteomes" id="UP000460718">
    <property type="component" value="Unassembled WGS sequence"/>
</dbReference>
<feature type="compositionally biased region" description="Basic and acidic residues" evidence="1">
    <location>
        <begin position="29"/>
        <end position="38"/>
    </location>
</feature>
<dbReference type="Proteomes" id="UP000488956">
    <property type="component" value="Unassembled WGS sequence"/>
</dbReference>
<gene>
    <name evidence="10" type="ORF">PF001_g29727</name>
    <name evidence="9" type="ORF">PF002_g30341</name>
    <name evidence="8" type="ORF">PF004_g29072</name>
    <name evidence="7" type="ORF">PF005_g30015</name>
    <name evidence="5" type="ORF">PF006_g29753</name>
    <name evidence="4" type="ORF">PF007_g29767</name>
    <name evidence="2" type="ORF">PF009_g28486</name>
    <name evidence="6" type="ORF">PF010_g26447</name>
    <name evidence="3" type="ORF">PF011_g28072</name>
</gene>
<dbReference type="EMBL" id="QXGC01005054">
    <property type="protein sequence ID" value="KAE9166697.1"/>
    <property type="molecule type" value="Genomic_DNA"/>
</dbReference>
<dbReference type="EMBL" id="QXGA01005166">
    <property type="protein sequence ID" value="KAE9068622.1"/>
    <property type="molecule type" value="Genomic_DNA"/>
</dbReference>
<feature type="region of interest" description="Disordered" evidence="1">
    <location>
        <begin position="1"/>
        <end position="108"/>
    </location>
</feature>
<evidence type="ECO:0000313" key="18">
    <source>
        <dbReference type="Proteomes" id="UP000476176"/>
    </source>
</evidence>
<dbReference type="Proteomes" id="UP000441208">
    <property type="component" value="Unassembled WGS sequence"/>
</dbReference>
<dbReference type="Proteomes" id="UP000440732">
    <property type="component" value="Unassembled WGS sequence"/>
</dbReference>
<dbReference type="Proteomes" id="UP000440367">
    <property type="component" value="Unassembled WGS sequence"/>
</dbReference>
<evidence type="ECO:0000313" key="11">
    <source>
        <dbReference type="Proteomes" id="UP000429523"/>
    </source>
</evidence>
<evidence type="ECO:0000313" key="19">
    <source>
        <dbReference type="Proteomes" id="UP000488956"/>
    </source>
</evidence>
<dbReference type="EMBL" id="QXGF01003593">
    <property type="protein sequence ID" value="KAE8921231.1"/>
    <property type="molecule type" value="Genomic_DNA"/>
</dbReference>
<evidence type="ECO:0000313" key="10">
    <source>
        <dbReference type="EMBL" id="KAE9268254.1"/>
    </source>
</evidence>
<keyword evidence="12" id="KW-1185">Reference proteome</keyword>
<proteinExistence type="predicted"/>
<dbReference type="EMBL" id="QXGB01004955">
    <property type="protein sequence ID" value="KAE9164475.1"/>
    <property type="molecule type" value="Genomic_DNA"/>
</dbReference>
<evidence type="ECO:0000313" key="17">
    <source>
        <dbReference type="Proteomes" id="UP000460718"/>
    </source>
</evidence>
<evidence type="ECO:0000313" key="9">
    <source>
        <dbReference type="EMBL" id="KAE9169505.1"/>
    </source>
</evidence>
<dbReference type="Proteomes" id="UP000429523">
    <property type="component" value="Unassembled WGS sequence"/>
</dbReference>
<dbReference type="Proteomes" id="UP000476176">
    <property type="component" value="Unassembled WGS sequence"/>
</dbReference>
<dbReference type="EMBL" id="QXFZ01004825">
    <property type="protein sequence ID" value="KAE9062832.1"/>
    <property type="molecule type" value="Genomic_DNA"/>
</dbReference>
<evidence type="ECO:0000313" key="6">
    <source>
        <dbReference type="EMBL" id="KAE9070021.1"/>
    </source>
</evidence>
<comment type="caution">
    <text evidence="5">The sequence shown here is derived from an EMBL/GenBank/DDBJ whole genome shotgun (WGS) entry which is preliminary data.</text>
</comment>
<evidence type="ECO:0000313" key="7">
    <source>
        <dbReference type="EMBL" id="KAE9164475.1"/>
    </source>
</evidence>
<dbReference type="Proteomes" id="UP000433483">
    <property type="component" value="Unassembled WGS sequence"/>
</dbReference>
<accession>A0A6A3Q5B2</accession>
<evidence type="ECO:0000256" key="1">
    <source>
        <dbReference type="SAM" id="MobiDB-lite"/>
    </source>
</evidence>
<dbReference type="AlphaFoldDB" id="A0A6A3Q5B2"/>